<comment type="similarity">
    <text evidence="1 5">Belongs to the TCP-1 chaperonin family.</text>
</comment>
<dbReference type="SUPFAM" id="SSF52029">
    <property type="entry name" value="GroEL apical domain-like"/>
    <property type="match status" value="1"/>
</dbReference>
<feature type="region of interest" description="Disordered" evidence="6">
    <location>
        <begin position="521"/>
        <end position="554"/>
    </location>
</feature>
<dbReference type="KEGG" id="haj:DU500_08920"/>
<dbReference type="Gene3D" id="1.10.560.10">
    <property type="entry name" value="GroEL-like equatorial domain"/>
    <property type="match status" value="1"/>
</dbReference>
<evidence type="ECO:0000256" key="4">
    <source>
        <dbReference type="ARBA" id="ARBA00023186"/>
    </source>
</evidence>
<evidence type="ECO:0000313" key="8">
    <source>
        <dbReference type="Proteomes" id="UP000253273"/>
    </source>
</evidence>
<evidence type="ECO:0000313" key="7">
    <source>
        <dbReference type="EMBL" id="AXG06535.1"/>
    </source>
</evidence>
<keyword evidence="3 5" id="KW-0067">ATP-binding</keyword>
<dbReference type="InterPro" id="IPR054827">
    <property type="entry name" value="thermosome_alpha"/>
</dbReference>
<dbReference type="Proteomes" id="UP000253273">
    <property type="component" value="Chromosome"/>
</dbReference>
<dbReference type="InterPro" id="IPR027413">
    <property type="entry name" value="GROEL-like_equatorial_sf"/>
</dbReference>
<dbReference type="GO" id="GO:0005524">
    <property type="term" value="F:ATP binding"/>
    <property type="evidence" value="ECO:0007669"/>
    <property type="project" value="UniProtKB-KW"/>
</dbReference>
<reference evidence="7 8" key="1">
    <citation type="submission" date="2018-07" db="EMBL/GenBank/DDBJ databases">
        <title>Genome sequences of Haloplanus sp. CBA1113.</title>
        <authorList>
            <person name="Kim Y.B."/>
            <person name="Roh S.W."/>
        </authorList>
    </citation>
    <scope>NUCLEOTIDE SEQUENCE [LARGE SCALE GENOMIC DNA]</scope>
    <source>
        <strain evidence="7 8">CBA1113</strain>
    </source>
</reference>
<dbReference type="PROSITE" id="PS00750">
    <property type="entry name" value="TCP1_1"/>
    <property type="match status" value="1"/>
</dbReference>
<dbReference type="GeneID" id="37283503"/>
<dbReference type="InterPro" id="IPR027410">
    <property type="entry name" value="TCP-1-like_intermed_sf"/>
</dbReference>
<dbReference type="PANTHER" id="PTHR11353">
    <property type="entry name" value="CHAPERONIN"/>
    <property type="match status" value="1"/>
</dbReference>
<feature type="compositionally biased region" description="Basic and acidic residues" evidence="6">
    <location>
        <begin position="521"/>
        <end position="538"/>
    </location>
</feature>
<dbReference type="Gene3D" id="3.30.260.10">
    <property type="entry name" value="TCP-1-like chaperonin intermediate domain"/>
    <property type="match status" value="1"/>
</dbReference>
<dbReference type="InterPro" id="IPR017998">
    <property type="entry name" value="Chaperone_TCP-1"/>
</dbReference>
<dbReference type="EMBL" id="CP031150">
    <property type="protein sequence ID" value="AXG06535.1"/>
    <property type="molecule type" value="Genomic_DNA"/>
</dbReference>
<evidence type="ECO:0000256" key="1">
    <source>
        <dbReference type="ARBA" id="ARBA00008020"/>
    </source>
</evidence>
<dbReference type="InterPro" id="IPR002423">
    <property type="entry name" value="Cpn60/GroEL/TCP-1"/>
</dbReference>
<dbReference type="GO" id="GO:0051082">
    <property type="term" value="F:unfolded protein binding"/>
    <property type="evidence" value="ECO:0007669"/>
    <property type="project" value="InterPro"/>
</dbReference>
<organism evidence="7 8">
    <name type="scientific">Haloplanus rubicundus</name>
    <dbReference type="NCBI Taxonomy" id="1547898"/>
    <lineage>
        <taxon>Archaea</taxon>
        <taxon>Methanobacteriati</taxon>
        <taxon>Methanobacteriota</taxon>
        <taxon>Stenosarchaea group</taxon>
        <taxon>Halobacteria</taxon>
        <taxon>Halobacteriales</taxon>
        <taxon>Haloferacaceae</taxon>
        <taxon>Haloplanus</taxon>
    </lineage>
</organism>
<dbReference type="NCBIfam" id="NF041082">
    <property type="entry name" value="thermosome_alpha"/>
    <property type="match status" value="1"/>
</dbReference>
<evidence type="ECO:0000256" key="6">
    <source>
        <dbReference type="SAM" id="MobiDB-lite"/>
    </source>
</evidence>
<keyword evidence="4 5" id="KW-0143">Chaperone</keyword>
<proteinExistence type="inferred from homology"/>
<dbReference type="InterPro" id="IPR053374">
    <property type="entry name" value="TCP-1_chaperonin"/>
</dbReference>
<dbReference type="Pfam" id="PF00118">
    <property type="entry name" value="Cpn60_TCP1"/>
    <property type="match status" value="1"/>
</dbReference>
<evidence type="ECO:0000256" key="5">
    <source>
        <dbReference type="RuleBase" id="RU004187"/>
    </source>
</evidence>
<gene>
    <name evidence="7" type="ORF">DU500_08920</name>
</gene>
<dbReference type="GO" id="GO:0016887">
    <property type="term" value="F:ATP hydrolysis activity"/>
    <property type="evidence" value="ECO:0007669"/>
    <property type="project" value="InterPro"/>
</dbReference>
<dbReference type="OrthoDB" id="220849at2157"/>
<accession>A0A345E2W3</accession>
<keyword evidence="8" id="KW-1185">Reference proteome</keyword>
<sequence>MNGIHGVAAVDGRTTGDDARERNIAAGTALSELLRTTLGPNGRDKMLVDDGTVIVTNDGASIVDRLSLDSPAARLLAGVARAQRGELGDGSTAAIVLAGTLLAEAETLLDDGLHPTTVIAGYADAAGHARSLLDDLASAPDGGVDHRAVVSTAVTGRWDERRTAFLADLSTRAYRAARAGGDDADLSAITVHGAAGEATTDSELLDGLVIDTDTSSTSLSSIAADVPRRLTDVRIALLDDELTIQSPDSVSRYSVDSPDGLRRARDHERDEYRRYVETLRSHGVDVCFCQKSIDDGLRARLAKAGILAFERTRQDEVHKLSRATGARPVMRLDALDPSAVGRADELERVRLGKGSFVVVREASSRQVSVLLRGSPEHVVDETERIVSDGIALLETLDARPGLVPGGGATETELALAVRTFGRGVDDRRALAVDAFADALETVPVSLARNAGMDPVDSLLELRRRHADGERSVGVDGDTGTVTDVMARGVVEPVRLKDRVVANATDAATLVLRVDDVIRTRGTRGGEEHDHDHDHDHGHGGVRSDPGGYPWAIGH</sequence>
<dbReference type="SUPFAM" id="SSF48592">
    <property type="entry name" value="GroEL equatorial domain-like"/>
    <property type="match status" value="1"/>
</dbReference>
<protein>
    <submittedName>
        <fullName evidence="7">Thermosome subunit 1</fullName>
    </submittedName>
</protein>
<evidence type="ECO:0000256" key="2">
    <source>
        <dbReference type="ARBA" id="ARBA00022741"/>
    </source>
</evidence>
<dbReference type="NCBIfam" id="NF041083">
    <property type="entry name" value="thermosome_beta"/>
    <property type="match status" value="1"/>
</dbReference>
<dbReference type="GO" id="GO:0140662">
    <property type="term" value="F:ATP-dependent protein folding chaperone"/>
    <property type="evidence" value="ECO:0007669"/>
    <property type="project" value="InterPro"/>
</dbReference>
<dbReference type="Gene3D" id="3.50.7.10">
    <property type="entry name" value="GroEL"/>
    <property type="match status" value="1"/>
</dbReference>
<dbReference type="SUPFAM" id="SSF54849">
    <property type="entry name" value="GroEL-intermediate domain like"/>
    <property type="match status" value="1"/>
</dbReference>
<evidence type="ECO:0000256" key="3">
    <source>
        <dbReference type="ARBA" id="ARBA00022840"/>
    </source>
</evidence>
<dbReference type="InterPro" id="IPR002194">
    <property type="entry name" value="Chaperonin_TCP-1_CS"/>
</dbReference>
<dbReference type="InterPro" id="IPR027409">
    <property type="entry name" value="GroEL-like_apical_dom_sf"/>
</dbReference>
<dbReference type="PRINTS" id="PR00304">
    <property type="entry name" value="TCOMPLEXTCP1"/>
</dbReference>
<dbReference type="RefSeq" id="WP_114585673.1">
    <property type="nucleotide sequence ID" value="NZ_CP031150.1"/>
</dbReference>
<dbReference type="AlphaFoldDB" id="A0A345E2W3"/>
<keyword evidence="2 5" id="KW-0547">Nucleotide-binding</keyword>
<name>A0A345E2W3_9EURY</name>